<dbReference type="Gene3D" id="2.40.70.10">
    <property type="entry name" value="Acid Proteases"/>
    <property type="match status" value="1"/>
</dbReference>
<evidence type="ECO:0000313" key="3">
    <source>
        <dbReference type="WBParaSite" id="NBR_0001463901-mRNA-1"/>
    </source>
</evidence>
<protein>
    <submittedName>
        <fullName evidence="1 3">Uncharacterized protein</fullName>
    </submittedName>
</protein>
<dbReference type="InterPro" id="IPR021109">
    <property type="entry name" value="Peptidase_aspartic_dom_sf"/>
</dbReference>
<gene>
    <name evidence="1" type="ORF">NBR_LOCUS14640</name>
</gene>
<dbReference type="EMBL" id="UYSL01021435">
    <property type="protein sequence ID" value="VDL78229.1"/>
    <property type="molecule type" value="Genomic_DNA"/>
</dbReference>
<dbReference type="Proteomes" id="UP000271162">
    <property type="component" value="Unassembled WGS sequence"/>
</dbReference>
<keyword evidence="2" id="KW-1185">Reference proteome</keyword>
<dbReference type="STRING" id="27835.A0A0N4YDE4"/>
<proteinExistence type="predicted"/>
<name>A0A0N4YDE4_NIPBR</name>
<evidence type="ECO:0000313" key="2">
    <source>
        <dbReference type="Proteomes" id="UP000271162"/>
    </source>
</evidence>
<dbReference type="WBParaSite" id="NBR_0001463901-mRNA-1">
    <property type="protein sequence ID" value="NBR_0001463901-mRNA-1"/>
    <property type="gene ID" value="NBR_0001463901"/>
</dbReference>
<reference evidence="3" key="1">
    <citation type="submission" date="2017-02" db="UniProtKB">
        <authorList>
            <consortium name="WormBaseParasite"/>
        </authorList>
    </citation>
    <scope>IDENTIFICATION</scope>
</reference>
<accession>A0A0N4YDE4</accession>
<evidence type="ECO:0000313" key="1">
    <source>
        <dbReference type="EMBL" id="VDL78229.1"/>
    </source>
</evidence>
<organism evidence="3">
    <name type="scientific">Nippostrongylus brasiliensis</name>
    <name type="common">Rat hookworm</name>
    <dbReference type="NCBI Taxonomy" id="27835"/>
    <lineage>
        <taxon>Eukaryota</taxon>
        <taxon>Metazoa</taxon>
        <taxon>Ecdysozoa</taxon>
        <taxon>Nematoda</taxon>
        <taxon>Chromadorea</taxon>
        <taxon>Rhabditida</taxon>
        <taxon>Rhabditina</taxon>
        <taxon>Rhabditomorpha</taxon>
        <taxon>Strongyloidea</taxon>
        <taxon>Heligmosomidae</taxon>
        <taxon>Nippostrongylus</taxon>
    </lineage>
</organism>
<dbReference type="AlphaFoldDB" id="A0A0N4YDE4"/>
<reference evidence="1 2" key="2">
    <citation type="submission" date="2018-11" db="EMBL/GenBank/DDBJ databases">
        <authorList>
            <consortium name="Pathogen Informatics"/>
        </authorList>
    </citation>
    <scope>NUCLEOTIDE SEQUENCE [LARGE SCALE GENOMIC DNA]</scope>
</reference>
<sequence length="111" mass="11902">MSLTYSRSLTQSQAANGSAASLLGSITLPIQIGQYQLTHKLHVSSDNECPAPLLLGTNFIRSLNLLGLTVTFDMHMSIVTVGSDFQSTSNINYVVSTPPASHTARIAPQHF</sequence>